<dbReference type="EMBL" id="DQWE01000212">
    <property type="protein sequence ID" value="HDI83012.1"/>
    <property type="molecule type" value="Genomic_DNA"/>
</dbReference>
<dbReference type="AlphaFoldDB" id="A0A7C0VAP2"/>
<dbReference type="InterPro" id="IPR026444">
    <property type="entry name" value="Secre_tail"/>
</dbReference>
<dbReference type="Gene3D" id="2.60.120.260">
    <property type="entry name" value="Galactose-binding domain-like"/>
    <property type="match status" value="1"/>
</dbReference>
<comment type="caution">
    <text evidence="1">The sequence shown here is derived from an EMBL/GenBank/DDBJ whole genome shotgun (WGS) entry which is preliminary data.</text>
</comment>
<gene>
    <name evidence="1" type="ORF">ENF18_04390</name>
</gene>
<proteinExistence type="predicted"/>
<organism evidence="1">
    <name type="scientific">candidate division WOR-3 bacterium</name>
    <dbReference type="NCBI Taxonomy" id="2052148"/>
    <lineage>
        <taxon>Bacteria</taxon>
        <taxon>Bacteria division WOR-3</taxon>
    </lineage>
</organism>
<dbReference type="Proteomes" id="UP000885847">
    <property type="component" value="Unassembled WGS sequence"/>
</dbReference>
<evidence type="ECO:0000313" key="1">
    <source>
        <dbReference type="EMBL" id="HDI83012.1"/>
    </source>
</evidence>
<feature type="non-terminal residue" evidence="1">
    <location>
        <position position="1"/>
    </location>
</feature>
<name>A0A7C0VAP2_UNCW3</name>
<dbReference type="NCBIfam" id="TIGR04183">
    <property type="entry name" value="Por_Secre_tail"/>
    <property type="match status" value="1"/>
</dbReference>
<sequence>PEYNEDAFSSGNAGVPGERGYTGNLGGWSKVKIDLSSYTGNNNLYIRWHFGSDGSVTYDGWFVDDVRVGYPDYSVGVEEIPKEVEVYLERSIGIGGVEVRYGLPRAGKVDIRVYDISGRQVYGKAGIKGAGYHSERIEVRGAGVYFVRVNAGGKSYRYKLVIF</sequence>
<reference evidence="1" key="1">
    <citation type="journal article" date="2020" name="mSystems">
        <title>Genome- and Community-Level Interaction Insights into Carbon Utilization and Element Cycling Functions of Hydrothermarchaeota in Hydrothermal Sediment.</title>
        <authorList>
            <person name="Zhou Z."/>
            <person name="Liu Y."/>
            <person name="Xu W."/>
            <person name="Pan J."/>
            <person name="Luo Z.H."/>
            <person name="Li M."/>
        </authorList>
    </citation>
    <scope>NUCLEOTIDE SEQUENCE [LARGE SCALE GENOMIC DNA]</scope>
    <source>
        <strain evidence="1">HyVt-102</strain>
    </source>
</reference>
<protein>
    <submittedName>
        <fullName evidence="1">T9SS type A sorting domain-containing protein</fullName>
    </submittedName>
</protein>
<accession>A0A7C0VAP2</accession>